<sequence>MTLRVQDEDGNLRNATSDERAQVREDIGAAAADHDHTDVVKTVNMQVPDQFGNVNIGGTGTPIADDLVTNSATTALAARQGQVLKAAIDANTAAIANMAGALHYQAVWNASTNSPTLPAASVSNKGWYWKVGTAGNTSISGITDWEVGDWVVSNGVSYDKVDNTDSFTDASVRNALMTGMAASGTALPSAADTNLSAWNKLLGWAANIAANVRSAVLTGYAIGTNAAVSATDTVMGAIAKLEAQVAARALPLDPVNINALTVLTYASHANRQLRFSGANTTFTIPADAGTNDATWEIVTLAGSTGVPTLNTPDGKSIVGAIGRPIGATRKGQNVYDVGTTNPSIPAQLTPTEIVAAIDTLQAGPAWRNPMTGAEIVAAINSYFGSIDWQGGGAVAPATVVTAIVADGSPSTLTLTMSQALTSGSPTGAGGITLTATGGALTVTSVVVAGSTVTLTLSRPVTFGETITRTYNSASSSSPFANANGNVVNFTGAAVTNNVAGTLPTFTARSVENSNPSALVLTSSAALTSADPTGAGGLVLTASGGAVTITAVDVNGTTTTCTLSRPIVNGESMTLAYTSGSSSVPFASASGSMANFSGAVVTNNVAAASGISVTASRSDSFDNALDGTGTAFTPTGVNRAIFAMVGNNIGGGGIIEARVGGGGGTLMTRLAADQNYDFAQGLCAPFGAAGVPDTAVSLFGDWTTEAAQSFVGGVAFAGVHQVTPFDRVGNVLVQNGDPILSMPIAVNITGTVAGEWYIVGVDWSSGSGGAQPATAGAGTTLVPNQSVGFLGGQFFLLKQATGTSLQLDATVTQTGTANYMTARCFYARVNPA</sequence>
<evidence type="ECO:0000256" key="1">
    <source>
        <dbReference type="SAM" id="MobiDB-lite"/>
    </source>
</evidence>
<evidence type="ECO:0000313" key="2">
    <source>
        <dbReference type="EMBL" id="WOB06465.1"/>
    </source>
</evidence>
<dbReference type="EMBL" id="CP136336">
    <property type="protein sequence ID" value="WOB06465.1"/>
    <property type="molecule type" value="Genomic_DNA"/>
</dbReference>
<dbReference type="InterPro" id="IPR028059">
    <property type="entry name" value="SWM_rpt"/>
</dbReference>
<proteinExistence type="predicted"/>
<reference evidence="2 3" key="1">
    <citation type="submission" date="2023-10" db="EMBL/GenBank/DDBJ databases">
        <title>Bacteria for the degradation of biodegradable plastic PBAT(Polybutylene adipate terephthalate).</title>
        <authorList>
            <person name="Weon H.-Y."/>
            <person name="Yeon J."/>
        </authorList>
    </citation>
    <scope>NUCLEOTIDE SEQUENCE [LARGE SCALE GENOMIC DNA]</scope>
    <source>
        <strain evidence="2 3">SBD 7-3</strain>
    </source>
</reference>
<organism evidence="2 3">
    <name type="scientific">Piscinibacter gummiphilus</name>
    <dbReference type="NCBI Taxonomy" id="946333"/>
    <lineage>
        <taxon>Bacteria</taxon>
        <taxon>Pseudomonadati</taxon>
        <taxon>Pseudomonadota</taxon>
        <taxon>Betaproteobacteria</taxon>
        <taxon>Burkholderiales</taxon>
        <taxon>Sphaerotilaceae</taxon>
        <taxon>Piscinibacter</taxon>
    </lineage>
</organism>
<gene>
    <name evidence="2" type="ORF">RXV79_16205</name>
</gene>
<dbReference type="Pfam" id="PF13753">
    <property type="entry name" value="SWM_repeat"/>
    <property type="match status" value="2"/>
</dbReference>
<dbReference type="Proteomes" id="UP001303946">
    <property type="component" value="Chromosome"/>
</dbReference>
<feature type="region of interest" description="Disordered" evidence="1">
    <location>
        <begin position="1"/>
        <end position="20"/>
    </location>
</feature>
<keyword evidence="3" id="KW-1185">Reference proteome</keyword>
<protein>
    <submittedName>
        <fullName evidence="2">SwmB domain-containing protein</fullName>
    </submittedName>
</protein>
<dbReference type="RefSeq" id="WP_316698918.1">
    <property type="nucleotide sequence ID" value="NZ_CP136336.1"/>
</dbReference>
<evidence type="ECO:0000313" key="3">
    <source>
        <dbReference type="Proteomes" id="UP001303946"/>
    </source>
</evidence>
<accession>A0ABZ0CU29</accession>
<name>A0ABZ0CU29_9BURK</name>